<keyword evidence="1" id="KW-1133">Transmembrane helix</keyword>
<evidence type="ECO:0000313" key="3">
    <source>
        <dbReference type="EMBL" id="HGL18277.1"/>
    </source>
</evidence>
<feature type="transmembrane region" description="Helical" evidence="1">
    <location>
        <begin position="12"/>
        <end position="33"/>
    </location>
</feature>
<evidence type="ECO:0000256" key="1">
    <source>
        <dbReference type="SAM" id="Phobius"/>
    </source>
</evidence>
<dbReference type="EMBL" id="DTDJ01000050">
    <property type="protein sequence ID" value="HGL18277.1"/>
    <property type="molecule type" value="Genomic_DNA"/>
</dbReference>
<name>A0A7C2K4F1_UNCW3</name>
<reference evidence="2" key="1">
    <citation type="journal article" date="2020" name="mSystems">
        <title>Genome- and Community-Level Interaction Insights into Carbon Utilization and Element Cycling Functions of Hydrothermarchaeota in Hydrothermal Sediment.</title>
        <authorList>
            <person name="Zhou Z."/>
            <person name="Liu Y."/>
            <person name="Xu W."/>
            <person name="Pan J."/>
            <person name="Luo Z.H."/>
            <person name="Li M."/>
        </authorList>
    </citation>
    <scope>NUCLEOTIDE SEQUENCE [LARGE SCALE GENOMIC DNA]</scope>
    <source>
        <strain evidence="2">SpSt-34</strain>
        <strain evidence="3">SpSt-69</strain>
    </source>
</reference>
<protein>
    <submittedName>
        <fullName evidence="2">Uncharacterized protein</fullName>
    </submittedName>
</protein>
<keyword evidence="1" id="KW-0812">Transmembrane</keyword>
<gene>
    <name evidence="2" type="ORF">ENQ77_06815</name>
    <name evidence="3" type="ORF">ENU66_08125</name>
</gene>
<dbReference type="EMBL" id="DSOL01000195">
    <property type="protein sequence ID" value="HEN28341.1"/>
    <property type="molecule type" value="Genomic_DNA"/>
</dbReference>
<dbReference type="AlphaFoldDB" id="A0A7C2K4F1"/>
<sequence>MTKLQKKRLLRYAIYLILIYVAYHYVVVLVEFFNTATTYKKYAKEALHIKARFLTATARKEYMLTEEGKRKVLEQRLKELRD</sequence>
<accession>A0A7C2K4F1</accession>
<comment type="caution">
    <text evidence="2">The sequence shown here is derived from an EMBL/GenBank/DDBJ whole genome shotgun (WGS) entry which is preliminary data.</text>
</comment>
<organism evidence="2">
    <name type="scientific">candidate division WOR-3 bacterium</name>
    <dbReference type="NCBI Taxonomy" id="2052148"/>
    <lineage>
        <taxon>Bacteria</taxon>
        <taxon>Bacteria division WOR-3</taxon>
    </lineage>
</organism>
<keyword evidence="1" id="KW-0472">Membrane</keyword>
<evidence type="ECO:0000313" key="2">
    <source>
        <dbReference type="EMBL" id="HEN28341.1"/>
    </source>
</evidence>
<proteinExistence type="predicted"/>